<keyword evidence="3 7" id="KW-0378">Hydrolase</keyword>
<name>B3M0H2_DROAN</name>
<dbReference type="PANTHER" id="PTHR24276">
    <property type="entry name" value="POLYSERASE-RELATED"/>
    <property type="match status" value="1"/>
</dbReference>
<dbReference type="PROSITE" id="PS00135">
    <property type="entry name" value="TRYPSIN_SER"/>
    <property type="match status" value="1"/>
</dbReference>
<evidence type="ECO:0000256" key="2">
    <source>
        <dbReference type="ARBA" id="ARBA00022729"/>
    </source>
</evidence>
<dbReference type="EMBL" id="CH902617">
    <property type="protein sequence ID" value="EDV44219.2"/>
    <property type="molecule type" value="Genomic_DNA"/>
</dbReference>
<keyword evidence="4" id="KW-0720">Serine protease</keyword>
<evidence type="ECO:0000313" key="7">
    <source>
        <dbReference type="EMBL" id="EDV44219.2"/>
    </source>
</evidence>
<dbReference type="Gene3D" id="2.40.10.10">
    <property type="entry name" value="Trypsin-like serine proteases"/>
    <property type="match status" value="1"/>
</dbReference>
<gene>
    <name evidence="7" type="primary">Dana\GF16132</name>
    <name evidence="7" type="synonym">dana_GLEANR_17405</name>
    <name evidence="7" type="ORF">GF16132</name>
</gene>
<evidence type="ECO:0000256" key="4">
    <source>
        <dbReference type="ARBA" id="ARBA00022825"/>
    </source>
</evidence>
<dbReference type="MEROPS" id="S01.A63"/>
<dbReference type="KEGG" id="dan:6498929"/>
<dbReference type="eggNOG" id="KOG3627">
    <property type="taxonomic scope" value="Eukaryota"/>
</dbReference>
<proteinExistence type="predicted"/>
<keyword evidence="1" id="KW-0645">Protease</keyword>
<keyword evidence="2" id="KW-0732">Signal</keyword>
<protein>
    <recommendedName>
        <fullName evidence="6">Peptidase S1 domain-containing protein</fullName>
    </recommendedName>
</protein>
<evidence type="ECO:0000259" key="6">
    <source>
        <dbReference type="PROSITE" id="PS50240"/>
    </source>
</evidence>
<dbReference type="InterPro" id="IPR009003">
    <property type="entry name" value="Peptidase_S1_PA"/>
</dbReference>
<evidence type="ECO:0000313" key="8">
    <source>
        <dbReference type="Proteomes" id="UP000007801"/>
    </source>
</evidence>
<dbReference type="GeneID" id="6498929"/>
<dbReference type="Pfam" id="PF00089">
    <property type="entry name" value="Trypsin"/>
    <property type="match status" value="1"/>
</dbReference>
<dbReference type="InterPro" id="IPR050430">
    <property type="entry name" value="Peptidase_S1"/>
</dbReference>
<keyword evidence="8" id="KW-1185">Reference proteome</keyword>
<dbReference type="GO" id="GO:0006508">
    <property type="term" value="P:proteolysis"/>
    <property type="evidence" value="ECO:0007669"/>
    <property type="project" value="UniProtKB-KW"/>
</dbReference>
<keyword evidence="5" id="KW-1015">Disulfide bond</keyword>
<dbReference type="AlphaFoldDB" id="B3M0H2"/>
<sequence length="123" mass="13912">MCSMEIFPSEFVTVAGWGKNEKQQDPARSARNSLRTITVPIMGRKECQRKLKRVLPPNILCAGGHKKRTICDGDSGGPLMFRNEVCGVNTWTWECGQSEKPDVYMSVRYYANFIKNTMESMGN</sequence>
<organism evidence="7 8">
    <name type="scientific">Drosophila ananassae</name>
    <name type="common">Fruit fly</name>
    <dbReference type="NCBI Taxonomy" id="7217"/>
    <lineage>
        <taxon>Eukaryota</taxon>
        <taxon>Metazoa</taxon>
        <taxon>Ecdysozoa</taxon>
        <taxon>Arthropoda</taxon>
        <taxon>Hexapoda</taxon>
        <taxon>Insecta</taxon>
        <taxon>Pterygota</taxon>
        <taxon>Neoptera</taxon>
        <taxon>Endopterygota</taxon>
        <taxon>Diptera</taxon>
        <taxon>Brachycera</taxon>
        <taxon>Muscomorpha</taxon>
        <taxon>Ephydroidea</taxon>
        <taxon>Drosophilidae</taxon>
        <taxon>Drosophila</taxon>
        <taxon>Sophophora</taxon>
    </lineage>
</organism>
<evidence type="ECO:0000256" key="5">
    <source>
        <dbReference type="ARBA" id="ARBA00023157"/>
    </source>
</evidence>
<dbReference type="PANTHER" id="PTHR24276:SF94">
    <property type="entry name" value="AT20289P-RELATED"/>
    <property type="match status" value="1"/>
</dbReference>
<dbReference type="InParanoid" id="B3M0H2"/>
<dbReference type="SUPFAM" id="SSF50494">
    <property type="entry name" value="Trypsin-like serine proteases"/>
    <property type="match status" value="1"/>
</dbReference>
<dbReference type="InterPro" id="IPR033116">
    <property type="entry name" value="TRYPSIN_SER"/>
</dbReference>
<evidence type="ECO:0000256" key="3">
    <source>
        <dbReference type="ARBA" id="ARBA00022801"/>
    </source>
</evidence>
<reference evidence="7 8" key="1">
    <citation type="journal article" date="2007" name="Nature">
        <title>Evolution of genes and genomes on the Drosophila phylogeny.</title>
        <authorList>
            <consortium name="Drosophila 12 Genomes Consortium"/>
            <person name="Clark A.G."/>
            <person name="Eisen M.B."/>
            <person name="Smith D.R."/>
            <person name="Bergman C.M."/>
            <person name="Oliver B."/>
            <person name="Markow T.A."/>
            <person name="Kaufman T.C."/>
            <person name="Kellis M."/>
            <person name="Gelbart W."/>
            <person name="Iyer V.N."/>
            <person name="Pollard D.A."/>
            <person name="Sackton T.B."/>
            <person name="Larracuente A.M."/>
            <person name="Singh N.D."/>
            <person name="Abad J.P."/>
            <person name="Abt D.N."/>
            <person name="Adryan B."/>
            <person name="Aguade M."/>
            <person name="Akashi H."/>
            <person name="Anderson W.W."/>
            <person name="Aquadro C.F."/>
            <person name="Ardell D.H."/>
            <person name="Arguello R."/>
            <person name="Artieri C.G."/>
            <person name="Barbash D.A."/>
            <person name="Barker D."/>
            <person name="Barsanti P."/>
            <person name="Batterham P."/>
            <person name="Batzoglou S."/>
            <person name="Begun D."/>
            <person name="Bhutkar A."/>
            <person name="Blanco E."/>
            <person name="Bosak S.A."/>
            <person name="Bradley R.K."/>
            <person name="Brand A.D."/>
            <person name="Brent M.R."/>
            <person name="Brooks A.N."/>
            <person name="Brown R.H."/>
            <person name="Butlin R.K."/>
            <person name="Caggese C."/>
            <person name="Calvi B.R."/>
            <person name="Bernardo de Carvalho A."/>
            <person name="Caspi A."/>
            <person name="Castrezana S."/>
            <person name="Celniker S.E."/>
            <person name="Chang J.L."/>
            <person name="Chapple C."/>
            <person name="Chatterji S."/>
            <person name="Chinwalla A."/>
            <person name="Civetta A."/>
            <person name="Clifton S.W."/>
            <person name="Comeron J.M."/>
            <person name="Costello J.C."/>
            <person name="Coyne J.A."/>
            <person name="Daub J."/>
            <person name="David R.G."/>
            <person name="Delcher A.L."/>
            <person name="Delehaunty K."/>
            <person name="Do C.B."/>
            <person name="Ebling H."/>
            <person name="Edwards K."/>
            <person name="Eickbush T."/>
            <person name="Evans J.D."/>
            <person name="Filipski A."/>
            <person name="Findeiss S."/>
            <person name="Freyhult E."/>
            <person name="Fulton L."/>
            <person name="Fulton R."/>
            <person name="Garcia A.C."/>
            <person name="Gardiner A."/>
            <person name="Garfield D.A."/>
            <person name="Garvin B.E."/>
            <person name="Gibson G."/>
            <person name="Gilbert D."/>
            <person name="Gnerre S."/>
            <person name="Godfrey J."/>
            <person name="Good R."/>
            <person name="Gotea V."/>
            <person name="Gravely B."/>
            <person name="Greenberg A.J."/>
            <person name="Griffiths-Jones S."/>
            <person name="Gross S."/>
            <person name="Guigo R."/>
            <person name="Gustafson E.A."/>
            <person name="Haerty W."/>
            <person name="Hahn M.W."/>
            <person name="Halligan D.L."/>
            <person name="Halpern A.L."/>
            <person name="Halter G.M."/>
            <person name="Han M.V."/>
            <person name="Heger A."/>
            <person name="Hillier L."/>
            <person name="Hinrichs A.S."/>
            <person name="Holmes I."/>
            <person name="Hoskins R.A."/>
            <person name="Hubisz M.J."/>
            <person name="Hultmark D."/>
            <person name="Huntley M.A."/>
            <person name="Jaffe D.B."/>
            <person name="Jagadeeshan S."/>
            <person name="Jeck W.R."/>
            <person name="Johnson J."/>
            <person name="Jones C.D."/>
            <person name="Jordan W.C."/>
            <person name="Karpen G.H."/>
            <person name="Kataoka E."/>
            <person name="Keightley P.D."/>
            <person name="Kheradpour P."/>
            <person name="Kirkness E.F."/>
            <person name="Koerich L.B."/>
            <person name="Kristiansen K."/>
            <person name="Kudrna D."/>
            <person name="Kulathinal R.J."/>
            <person name="Kumar S."/>
            <person name="Kwok R."/>
            <person name="Lander E."/>
            <person name="Langley C.H."/>
            <person name="Lapoint R."/>
            <person name="Lazzaro B.P."/>
            <person name="Lee S.J."/>
            <person name="Levesque L."/>
            <person name="Li R."/>
            <person name="Lin C.F."/>
            <person name="Lin M.F."/>
            <person name="Lindblad-Toh K."/>
            <person name="Llopart A."/>
            <person name="Long M."/>
            <person name="Low L."/>
            <person name="Lozovsky E."/>
            <person name="Lu J."/>
            <person name="Luo M."/>
            <person name="Machado C.A."/>
            <person name="Makalowski W."/>
            <person name="Marzo M."/>
            <person name="Matsuda M."/>
            <person name="Matzkin L."/>
            <person name="McAllister B."/>
            <person name="McBride C.S."/>
            <person name="McKernan B."/>
            <person name="McKernan K."/>
            <person name="Mendez-Lago M."/>
            <person name="Minx P."/>
            <person name="Mollenhauer M.U."/>
            <person name="Montooth K."/>
            <person name="Mount S.M."/>
            <person name="Mu X."/>
            <person name="Myers E."/>
            <person name="Negre B."/>
            <person name="Newfeld S."/>
            <person name="Nielsen R."/>
            <person name="Noor M.A."/>
            <person name="O'Grady P."/>
            <person name="Pachter L."/>
            <person name="Papaceit M."/>
            <person name="Parisi M.J."/>
            <person name="Parisi M."/>
            <person name="Parts L."/>
            <person name="Pedersen J.S."/>
            <person name="Pesole G."/>
            <person name="Phillippy A.M."/>
            <person name="Ponting C.P."/>
            <person name="Pop M."/>
            <person name="Porcelli D."/>
            <person name="Powell J.R."/>
            <person name="Prohaska S."/>
            <person name="Pruitt K."/>
            <person name="Puig M."/>
            <person name="Quesneville H."/>
            <person name="Ram K.R."/>
            <person name="Rand D."/>
            <person name="Rasmussen M.D."/>
            <person name="Reed L.K."/>
            <person name="Reenan R."/>
            <person name="Reily A."/>
            <person name="Remington K.A."/>
            <person name="Rieger T.T."/>
            <person name="Ritchie M.G."/>
            <person name="Robin C."/>
            <person name="Rogers Y.H."/>
            <person name="Rohde C."/>
            <person name="Rozas J."/>
            <person name="Rubenfield M.J."/>
            <person name="Ruiz A."/>
            <person name="Russo S."/>
            <person name="Salzberg S.L."/>
            <person name="Sanchez-Gracia A."/>
            <person name="Saranga D.J."/>
            <person name="Sato H."/>
            <person name="Schaeffer S.W."/>
            <person name="Schatz M.C."/>
            <person name="Schlenke T."/>
            <person name="Schwartz R."/>
            <person name="Segarra C."/>
            <person name="Singh R.S."/>
            <person name="Sirot L."/>
            <person name="Sirota M."/>
            <person name="Sisneros N.B."/>
            <person name="Smith C.D."/>
            <person name="Smith T.F."/>
            <person name="Spieth J."/>
            <person name="Stage D.E."/>
            <person name="Stark A."/>
            <person name="Stephan W."/>
            <person name="Strausberg R.L."/>
            <person name="Strempel S."/>
            <person name="Sturgill D."/>
            <person name="Sutton G."/>
            <person name="Sutton G.G."/>
            <person name="Tao W."/>
            <person name="Teichmann S."/>
            <person name="Tobari Y.N."/>
            <person name="Tomimura Y."/>
            <person name="Tsolas J.M."/>
            <person name="Valente V.L."/>
            <person name="Venter E."/>
            <person name="Venter J.C."/>
            <person name="Vicario S."/>
            <person name="Vieira F.G."/>
            <person name="Vilella A.J."/>
            <person name="Villasante A."/>
            <person name="Walenz B."/>
            <person name="Wang J."/>
            <person name="Wasserman M."/>
            <person name="Watts T."/>
            <person name="Wilson D."/>
            <person name="Wilson R.K."/>
            <person name="Wing R.A."/>
            <person name="Wolfner M.F."/>
            <person name="Wong A."/>
            <person name="Wong G.K."/>
            <person name="Wu C.I."/>
            <person name="Wu G."/>
            <person name="Yamamoto D."/>
            <person name="Yang H.P."/>
            <person name="Yang S.P."/>
            <person name="Yorke J.A."/>
            <person name="Yoshida K."/>
            <person name="Zdobnov E."/>
            <person name="Zhang P."/>
            <person name="Zhang Y."/>
            <person name="Zimin A.V."/>
            <person name="Baldwin J."/>
            <person name="Abdouelleil A."/>
            <person name="Abdulkadir J."/>
            <person name="Abebe A."/>
            <person name="Abera B."/>
            <person name="Abreu J."/>
            <person name="Acer S.C."/>
            <person name="Aftuck L."/>
            <person name="Alexander A."/>
            <person name="An P."/>
            <person name="Anderson E."/>
            <person name="Anderson S."/>
            <person name="Arachi H."/>
            <person name="Azer M."/>
            <person name="Bachantsang P."/>
            <person name="Barry A."/>
            <person name="Bayul T."/>
            <person name="Berlin A."/>
            <person name="Bessette D."/>
            <person name="Bloom T."/>
            <person name="Blye J."/>
            <person name="Boguslavskiy L."/>
            <person name="Bonnet C."/>
            <person name="Boukhgalter B."/>
            <person name="Bourzgui I."/>
            <person name="Brown A."/>
            <person name="Cahill P."/>
            <person name="Channer S."/>
            <person name="Cheshatsang Y."/>
            <person name="Chuda L."/>
            <person name="Citroen M."/>
            <person name="Collymore A."/>
            <person name="Cooke P."/>
            <person name="Costello M."/>
            <person name="D'Aco K."/>
            <person name="Daza R."/>
            <person name="De Haan G."/>
            <person name="DeGray S."/>
            <person name="DeMaso C."/>
            <person name="Dhargay N."/>
            <person name="Dooley K."/>
            <person name="Dooley E."/>
            <person name="Doricent M."/>
            <person name="Dorje P."/>
            <person name="Dorjee K."/>
            <person name="Dupes A."/>
            <person name="Elong R."/>
            <person name="Falk J."/>
            <person name="Farina A."/>
            <person name="Faro S."/>
            <person name="Ferguson D."/>
            <person name="Fisher S."/>
            <person name="Foley C.D."/>
            <person name="Franke A."/>
            <person name="Friedrich D."/>
            <person name="Gadbois L."/>
            <person name="Gearin G."/>
            <person name="Gearin C.R."/>
            <person name="Giannoukos G."/>
            <person name="Goode T."/>
            <person name="Graham J."/>
            <person name="Grandbois E."/>
            <person name="Grewal S."/>
            <person name="Gyaltsen K."/>
            <person name="Hafez N."/>
            <person name="Hagos B."/>
            <person name="Hall J."/>
            <person name="Henson C."/>
            <person name="Hollinger A."/>
            <person name="Honan T."/>
            <person name="Huard M.D."/>
            <person name="Hughes L."/>
            <person name="Hurhula B."/>
            <person name="Husby M.E."/>
            <person name="Kamat A."/>
            <person name="Kanga B."/>
            <person name="Kashin S."/>
            <person name="Khazanovich D."/>
            <person name="Kisner P."/>
            <person name="Lance K."/>
            <person name="Lara M."/>
            <person name="Lee W."/>
            <person name="Lennon N."/>
            <person name="Letendre F."/>
            <person name="LeVine R."/>
            <person name="Lipovsky A."/>
            <person name="Liu X."/>
            <person name="Liu J."/>
            <person name="Liu S."/>
            <person name="Lokyitsang T."/>
            <person name="Lokyitsang Y."/>
            <person name="Lubonja R."/>
            <person name="Lui A."/>
            <person name="MacDonald P."/>
            <person name="Magnisalis V."/>
            <person name="Maru K."/>
            <person name="Matthews C."/>
            <person name="McCusker W."/>
            <person name="McDonough S."/>
            <person name="Mehta T."/>
            <person name="Meldrim J."/>
            <person name="Meneus L."/>
            <person name="Mihai O."/>
            <person name="Mihalev A."/>
            <person name="Mihova T."/>
            <person name="Mittelman R."/>
            <person name="Mlenga V."/>
            <person name="Montmayeur A."/>
            <person name="Mulrain L."/>
            <person name="Navidi A."/>
            <person name="Naylor J."/>
            <person name="Negash T."/>
            <person name="Nguyen T."/>
            <person name="Nguyen N."/>
            <person name="Nicol R."/>
            <person name="Norbu C."/>
            <person name="Norbu N."/>
            <person name="Novod N."/>
            <person name="O'Neill B."/>
            <person name="Osman S."/>
            <person name="Markiewicz E."/>
            <person name="Oyono O.L."/>
            <person name="Patti C."/>
            <person name="Phunkhang P."/>
            <person name="Pierre F."/>
            <person name="Priest M."/>
            <person name="Raghuraman S."/>
            <person name="Rege F."/>
            <person name="Reyes R."/>
            <person name="Rise C."/>
            <person name="Rogov P."/>
            <person name="Ross K."/>
            <person name="Ryan E."/>
            <person name="Settipalli S."/>
            <person name="Shea T."/>
            <person name="Sherpa N."/>
            <person name="Shi L."/>
            <person name="Shih D."/>
            <person name="Sparrow T."/>
            <person name="Spaulding J."/>
            <person name="Stalker J."/>
            <person name="Stange-Thomann N."/>
            <person name="Stavropoulos S."/>
            <person name="Stone C."/>
            <person name="Strader C."/>
            <person name="Tesfaye S."/>
            <person name="Thomson T."/>
            <person name="Thoulutsang Y."/>
            <person name="Thoulutsang D."/>
            <person name="Topham K."/>
            <person name="Topping I."/>
            <person name="Tsamla T."/>
            <person name="Vassiliev H."/>
            <person name="Vo A."/>
            <person name="Wangchuk T."/>
            <person name="Wangdi T."/>
            <person name="Weiand M."/>
            <person name="Wilkinson J."/>
            <person name="Wilson A."/>
            <person name="Yadav S."/>
            <person name="Young G."/>
            <person name="Yu Q."/>
            <person name="Zembek L."/>
            <person name="Zhong D."/>
            <person name="Zimmer A."/>
            <person name="Zwirko Z."/>
            <person name="Jaffe D.B."/>
            <person name="Alvarez P."/>
            <person name="Brockman W."/>
            <person name="Butler J."/>
            <person name="Chin C."/>
            <person name="Gnerre S."/>
            <person name="Grabherr M."/>
            <person name="Kleber M."/>
            <person name="Mauceli E."/>
            <person name="MacCallum I."/>
        </authorList>
    </citation>
    <scope>NUCLEOTIDE SEQUENCE [LARGE SCALE GENOMIC DNA]</scope>
    <source>
        <strain evidence="8">Tucson 14024-0371.13</strain>
    </source>
</reference>
<dbReference type="OrthoDB" id="546450at2759"/>
<dbReference type="Proteomes" id="UP000007801">
    <property type="component" value="Unassembled WGS sequence"/>
</dbReference>
<dbReference type="InterPro" id="IPR043504">
    <property type="entry name" value="Peptidase_S1_PA_chymotrypsin"/>
</dbReference>
<dbReference type="InterPro" id="IPR001254">
    <property type="entry name" value="Trypsin_dom"/>
</dbReference>
<dbReference type="GO" id="GO:0004252">
    <property type="term" value="F:serine-type endopeptidase activity"/>
    <property type="evidence" value="ECO:0007669"/>
    <property type="project" value="InterPro"/>
</dbReference>
<accession>B3M0H2</accession>
<dbReference type="PROSITE" id="PS50240">
    <property type="entry name" value="TRYPSIN_DOM"/>
    <property type="match status" value="1"/>
</dbReference>
<dbReference type="HOGENOM" id="CLU_006842_7_1_1"/>
<evidence type="ECO:0000256" key="1">
    <source>
        <dbReference type="ARBA" id="ARBA00022670"/>
    </source>
</evidence>
<dbReference type="STRING" id="7217.B3M0H2"/>
<feature type="domain" description="Peptidase S1" evidence="6">
    <location>
        <begin position="1"/>
        <end position="119"/>
    </location>
</feature>